<comment type="similarity">
    <text evidence="2">Belongs to the CorA metal ion transporter (MIT) (TC 1.A.35) family.</text>
</comment>
<evidence type="ECO:0000313" key="7">
    <source>
        <dbReference type="EMBL" id="WPX96475.1"/>
    </source>
</evidence>
<sequence length="328" mass="38223">MIVVLFQNKFKENEKREIRLNDPLPENTIWIDLIEHQPEEEKYIERILNIEAPTEEEMGKFEVISPFYMENGVHYMTVTVLDKASEDYPDSIAVTFILTDKHLITARYDKPKSFDYLNSWILRNKTKSFQPEYVLTTTVDFMVSCCADILEEVGNETDALLKVVFEKPIDRKKNSSEFYNDIIRRIGYAGNIISKNRESLVSLNRMIIYFSQIDDAKYMNKKDSRLRIKHLSREIGSLSEYANFLSQRTSFLLDATLGMISVEQNIIIKAFTVAAAVFMPPTLIASVYGMNFKYMPELNFAFGYPLSLLFILISALIPYFYFKRKGWL</sequence>
<dbReference type="InterPro" id="IPR045861">
    <property type="entry name" value="CorA_cytoplasmic_dom"/>
</dbReference>
<dbReference type="PANTHER" id="PTHR47685">
    <property type="entry name" value="MAGNESIUM TRANSPORT PROTEIN CORA"/>
    <property type="match status" value="1"/>
</dbReference>
<evidence type="ECO:0000256" key="3">
    <source>
        <dbReference type="ARBA" id="ARBA00022692"/>
    </source>
</evidence>
<proteinExistence type="inferred from homology"/>
<evidence type="ECO:0000256" key="6">
    <source>
        <dbReference type="SAM" id="Phobius"/>
    </source>
</evidence>
<evidence type="ECO:0000256" key="5">
    <source>
        <dbReference type="ARBA" id="ARBA00023136"/>
    </source>
</evidence>
<dbReference type="Gene3D" id="1.20.58.340">
    <property type="entry name" value="Magnesium transport protein CorA, transmembrane region"/>
    <property type="match status" value="2"/>
</dbReference>
<dbReference type="Proteomes" id="UP001327219">
    <property type="component" value="Chromosome"/>
</dbReference>
<dbReference type="InterPro" id="IPR045863">
    <property type="entry name" value="CorA_TM1_TM2"/>
</dbReference>
<dbReference type="SUPFAM" id="SSF144083">
    <property type="entry name" value="Magnesium transport protein CorA, transmembrane region"/>
    <property type="match status" value="1"/>
</dbReference>
<dbReference type="Pfam" id="PF01544">
    <property type="entry name" value="CorA"/>
    <property type="match status" value="1"/>
</dbReference>
<evidence type="ECO:0000256" key="2">
    <source>
        <dbReference type="ARBA" id="ARBA00009765"/>
    </source>
</evidence>
<dbReference type="CDD" id="cd12837">
    <property type="entry name" value="EcCorA-like_u1"/>
    <property type="match status" value="1"/>
</dbReference>
<feature type="transmembrane region" description="Helical" evidence="6">
    <location>
        <begin position="266"/>
        <end position="290"/>
    </location>
</feature>
<dbReference type="EMBL" id="CP110820">
    <property type="protein sequence ID" value="WPX96475.1"/>
    <property type="molecule type" value="Genomic_DNA"/>
</dbReference>
<evidence type="ECO:0000256" key="1">
    <source>
        <dbReference type="ARBA" id="ARBA00004141"/>
    </source>
</evidence>
<dbReference type="Gene3D" id="3.30.460.20">
    <property type="entry name" value="CorA soluble domain-like"/>
    <property type="match status" value="1"/>
</dbReference>
<protein>
    <submittedName>
        <fullName evidence="7">Magnesium cobalt transport protein</fullName>
    </submittedName>
</protein>
<keyword evidence="4 6" id="KW-1133">Transmembrane helix</keyword>
<dbReference type="InterPro" id="IPR002523">
    <property type="entry name" value="MgTranspt_CorA/ZnTranspt_ZntB"/>
</dbReference>
<dbReference type="InterPro" id="IPR050829">
    <property type="entry name" value="CorA_MIT"/>
</dbReference>
<keyword evidence="5 6" id="KW-0472">Membrane</keyword>
<dbReference type="RefSeq" id="WP_323733267.1">
    <property type="nucleotide sequence ID" value="NZ_CP110820.1"/>
</dbReference>
<evidence type="ECO:0000313" key="8">
    <source>
        <dbReference type="Proteomes" id="UP001327219"/>
    </source>
</evidence>
<organism evidence="7 8">
    <name type="scientific">Candidatus Bandiella euplotis</name>
    <dbReference type="NCBI Taxonomy" id="1664265"/>
    <lineage>
        <taxon>Bacteria</taxon>
        <taxon>Pseudomonadati</taxon>
        <taxon>Pseudomonadota</taxon>
        <taxon>Alphaproteobacteria</taxon>
        <taxon>Rickettsiales</taxon>
        <taxon>Candidatus Midichloriaceae</taxon>
        <taxon>Candidatus Bandiella</taxon>
    </lineage>
</organism>
<keyword evidence="3 6" id="KW-0812">Transmembrane</keyword>
<dbReference type="SUPFAM" id="SSF143865">
    <property type="entry name" value="CorA soluble domain-like"/>
    <property type="match status" value="1"/>
</dbReference>
<feature type="transmembrane region" description="Helical" evidence="6">
    <location>
        <begin position="302"/>
        <end position="322"/>
    </location>
</feature>
<gene>
    <name evidence="7" type="ORF">Bandiella_00589</name>
</gene>
<evidence type="ECO:0000256" key="4">
    <source>
        <dbReference type="ARBA" id="ARBA00022989"/>
    </source>
</evidence>
<dbReference type="PANTHER" id="PTHR47685:SF1">
    <property type="entry name" value="MAGNESIUM TRANSPORT PROTEIN CORA"/>
    <property type="match status" value="1"/>
</dbReference>
<name>A0ABZ0UK33_9RICK</name>
<accession>A0ABZ0UK33</accession>
<reference evidence="7 8" key="1">
    <citation type="submission" date="2022-11" db="EMBL/GenBank/DDBJ databases">
        <title>Host association and intracellularity evolved multiple times independently in the Rickettsiales.</title>
        <authorList>
            <person name="Castelli M."/>
            <person name="Nardi T."/>
            <person name="Gammuto L."/>
            <person name="Bellinzona G."/>
            <person name="Sabaneyeva E."/>
            <person name="Potekhin A."/>
            <person name="Serra V."/>
            <person name="Petroni G."/>
            <person name="Sassera D."/>
        </authorList>
    </citation>
    <scope>NUCLEOTIDE SEQUENCE [LARGE SCALE GENOMIC DNA]</scope>
    <source>
        <strain evidence="7 8">NDG2</strain>
    </source>
</reference>
<comment type="subcellular location">
    <subcellularLocation>
        <location evidence="1">Membrane</location>
        <topology evidence="1">Multi-pass membrane protein</topology>
    </subcellularLocation>
</comment>
<keyword evidence="8" id="KW-1185">Reference proteome</keyword>